<sequence length="83" mass="9677">MATKKPLPKKTHFHIPADPLRVRSEEIKARHNSRKENELQSLKASVATNVTNEMLFEMLNDVLERQEILENRLQSIIKLTSNR</sequence>
<dbReference type="EMBL" id="FNBG01000004">
    <property type="protein sequence ID" value="SDE96745.1"/>
    <property type="molecule type" value="Genomic_DNA"/>
</dbReference>
<accession>A0A1G7H8M9</accession>
<dbReference type="STRING" id="670482.SAMN04488542_10453"/>
<reference evidence="1 2" key="1">
    <citation type="submission" date="2016-10" db="EMBL/GenBank/DDBJ databases">
        <authorList>
            <person name="de Groot N.N."/>
        </authorList>
    </citation>
    <scope>NUCLEOTIDE SEQUENCE [LARGE SCALE GENOMIC DNA]</scope>
    <source>
        <strain evidence="1 2">DSM 28129</strain>
    </source>
</reference>
<evidence type="ECO:0000313" key="2">
    <source>
        <dbReference type="Proteomes" id="UP000198972"/>
    </source>
</evidence>
<dbReference type="RefSeq" id="WP_091227406.1">
    <property type="nucleotide sequence ID" value="NZ_FNBG01000004.1"/>
</dbReference>
<protein>
    <submittedName>
        <fullName evidence="1">Uncharacterized protein</fullName>
    </submittedName>
</protein>
<evidence type="ECO:0000313" key="1">
    <source>
        <dbReference type="EMBL" id="SDE96745.1"/>
    </source>
</evidence>
<proteinExistence type="predicted"/>
<name>A0A1G7H8M9_9BACL</name>
<dbReference type="AlphaFoldDB" id="A0A1G7H8M9"/>
<keyword evidence="2" id="KW-1185">Reference proteome</keyword>
<dbReference type="OrthoDB" id="2658715at2"/>
<gene>
    <name evidence="1" type="ORF">SAMN04488542_10453</name>
</gene>
<organism evidence="1 2">
    <name type="scientific">Fontibacillus panacisegetis</name>
    <dbReference type="NCBI Taxonomy" id="670482"/>
    <lineage>
        <taxon>Bacteria</taxon>
        <taxon>Bacillati</taxon>
        <taxon>Bacillota</taxon>
        <taxon>Bacilli</taxon>
        <taxon>Bacillales</taxon>
        <taxon>Paenibacillaceae</taxon>
        <taxon>Fontibacillus</taxon>
    </lineage>
</organism>
<dbReference type="Proteomes" id="UP000198972">
    <property type="component" value="Unassembled WGS sequence"/>
</dbReference>